<name>A0A4Z2IQT9_9TELE</name>
<evidence type="ECO:0000256" key="1">
    <source>
        <dbReference type="SAM" id="MobiDB-lite"/>
    </source>
</evidence>
<dbReference type="Proteomes" id="UP000314294">
    <property type="component" value="Unassembled WGS sequence"/>
</dbReference>
<keyword evidence="3" id="KW-1185">Reference proteome</keyword>
<reference evidence="2 3" key="1">
    <citation type="submission" date="2019-03" db="EMBL/GenBank/DDBJ databases">
        <title>First draft genome of Liparis tanakae, snailfish: a comprehensive survey of snailfish specific genes.</title>
        <authorList>
            <person name="Kim W."/>
            <person name="Song I."/>
            <person name="Jeong J.-H."/>
            <person name="Kim D."/>
            <person name="Kim S."/>
            <person name="Ryu S."/>
            <person name="Song J.Y."/>
            <person name="Lee S.K."/>
        </authorList>
    </citation>
    <scope>NUCLEOTIDE SEQUENCE [LARGE SCALE GENOMIC DNA]</scope>
    <source>
        <tissue evidence="2">Muscle</tissue>
    </source>
</reference>
<comment type="caution">
    <text evidence="2">The sequence shown here is derived from an EMBL/GenBank/DDBJ whole genome shotgun (WGS) entry which is preliminary data.</text>
</comment>
<proteinExistence type="predicted"/>
<accession>A0A4Z2IQT9</accession>
<organism evidence="2 3">
    <name type="scientific">Liparis tanakae</name>
    <name type="common">Tanaka's snailfish</name>
    <dbReference type="NCBI Taxonomy" id="230148"/>
    <lineage>
        <taxon>Eukaryota</taxon>
        <taxon>Metazoa</taxon>
        <taxon>Chordata</taxon>
        <taxon>Craniata</taxon>
        <taxon>Vertebrata</taxon>
        <taxon>Euteleostomi</taxon>
        <taxon>Actinopterygii</taxon>
        <taxon>Neopterygii</taxon>
        <taxon>Teleostei</taxon>
        <taxon>Neoteleostei</taxon>
        <taxon>Acanthomorphata</taxon>
        <taxon>Eupercaria</taxon>
        <taxon>Perciformes</taxon>
        <taxon>Cottioidei</taxon>
        <taxon>Cottales</taxon>
        <taxon>Liparidae</taxon>
        <taxon>Liparis</taxon>
    </lineage>
</organism>
<feature type="compositionally biased region" description="Basic and acidic residues" evidence="1">
    <location>
        <begin position="109"/>
        <end position="134"/>
    </location>
</feature>
<evidence type="ECO:0000313" key="2">
    <source>
        <dbReference type="EMBL" id="TNN80226.1"/>
    </source>
</evidence>
<sequence length="134" mass="14488">MDQVDRLSNNGLPLESKTPAQAREELLGEIRIPSAIQMRQGWLCLDAAAAAAAAAAATACGNKGRRGLACSRHDLHVENYTSTRSRASQLALSELRVKTLWARVRERRAKGPEGKPPAEESRALGPGLDERDGF</sequence>
<dbReference type="AlphaFoldDB" id="A0A4Z2IQT9"/>
<evidence type="ECO:0000313" key="3">
    <source>
        <dbReference type="Proteomes" id="UP000314294"/>
    </source>
</evidence>
<gene>
    <name evidence="2" type="ORF">EYF80_009551</name>
</gene>
<feature type="region of interest" description="Disordered" evidence="1">
    <location>
        <begin position="106"/>
        <end position="134"/>
    </location>
</feature>
<dbReference type="EMBL" id="SRLO01000056">
    <property type="protein sequence ID" value="TNN80226.1"/>
    <property type="molecule type" value="Genomic_DNA"/>
</dbReference>
<protein>
    <submittedName>
        <fullName evidence="2">Uncharacterized protein</fullName>
    </submittedName>
</protein>